<gene>
    <name evidence="1" type="ORF">O181_027087</name>
</gene>
<dbReference type="EMBL" id="AVOT02009103">
    <property type="protein sequence ID" value="MBW0487372.1"/>
    <property type="molecule type" value="Genomic_DNA"/>
</dbReference>
<proteinExistence type="predicted"/>
<protein>
    <submittedName>
        <fullName evidence="1">Uncharacterized protein</fullName>
    </submittedName>
</protein>
<name>A0A9Q3CPB1_9BASI</name>
<sequence length="94" mass="10904">MLRWQIAIQEYMGNMTIIYKEGKSHTNADGLSRWSLDNVKSNAAFDLEVEAKIPIHFIKVDMRKTSDFPNGNKKVVPQTVETLIQKEQKLPNWK</sequence>
<organism evidence="1 2">
    <name type="scientific">Austropuccinia psidii MF-1</name>
    <dbReference type="NCBI Taxonomy" id="1389203"/>
    <lineage>
        <taxon>Eukaryota</taxon>
        <taxon>Fungi</taxon>
        <taxon>Dikarya</taxon>
        <taxon>Basidiomycota</taxon>
        <taxon>Pucciniomycotina</taxon>
        <taxon>Pucciniomycetes</taxon>
        <taxon>Pucciniales</taxon>
        <taxon>Sphaerophragmiaceae</taxon>
        <taxon>Austropuccinia</taxon>
    </lineage>
</organism>
<evidence type="ECO:0000313" key="1">
    <source>
        <dbReference type="EMBL" id="MBW0487372.1"/>
    </source>
</evidence>
<dbReference type="AlphaFoldDB" id="A0A9Q3CPB1"/>
<evidence type="ECO:0000313" key="2">
    <source>
        <dbReference type="Proteomes" id="UP000765509"/>
    </source>
</evidence>
<dbReference type="Proteomes" id="UP000765509">
    <property type="component" value="Unassembled WGS sequence"/>
</dbReference>
<comment type="caution">
    <text evidence="1">The sequence shown here is derived from an EMBL/GenBank/DDBJ whole genome shotgun (WGS) entry which is preliminary data.</text>
</comment>
<accession>A0A9Q3CPB1</accession>
<reference evidence="1" key="1">
    <citation type="submission" date="2021-03" db="EMBL/GenBank/DDBJ databases">
        <title>Draft genome sequence of rust myrtle Austropuccinia psidii MF-1, a brazilian biotype.</title>
        <authorList>
            <person name="Quecine M.C."/>
            <person name="Pachon D.M.R."/>
            <person name="Bonatelli M.L."/>
            <person name="Correr F.H."/>
            <person name="Franceschini L.M."/>
            <person name="Leite T.F."/>
            <person name="Margarido G.R.A."/>
            <person name="Almeida C.A."/>
            <person name="Ferrarezi J.A."/>
            <person name="Labate C.A."/>
        </authorList>
    </citation>
    <scope>NUCLEOTIDE SEQUENCE</scope>
    <source>
        <strain evidence="1">MF-1</strain>
    </source>
</reference>
<keyword evidence="2" id="KW-1185">Reference proteome</keyword>